<feature type="transmembrane region" description="Helical" evidence="4">
    <location>
        <begin position="406"/>
        <end position="423"/>
    </location>
</feature>
<feature type="domain" description="Major facilitator superfamily (MFS) profile" evidence="5">
    <location>
        <begin position="21"/>
        <end position="428"/>
    </location>
</feature>
<feature type="transmembrane region" description="Helical" evidence="4">
    <location>
        <begin position="151"/>
        <end position="171"/>
    </location>
</feature>
<keyword evidence="3 4" id="KW-0472">Membrane</keyword>
<feature type="transmembrane region" description="Helical" evidence="4">
    <location>
        <begin position="117"/>
        <end position="139"/>
    </location>
</feature>
<dbReference type="EMBL" id="JACHWY010000002">
    <property type="protein sequence ID" value="MBB3047980.1"/>
    <property type="molecule type" value="Genomic_DNA"/>
</dbReference>
<reference evidence="6 7" key="1">
    <citation type="submission" date="2020-08" db="EMBL/GenBank/DDBJ databases">
        <title>Genomic Encyclopedia of Type Strains, Phase III (KMG-III): the genomes of soil and plant-associated and newly described type strains.</title>
        <authorList>
            <person name="Whitman W."/>
        </authorList>
    </citation>
    <scope>NUCLEOTIDE SEQUENCE [LARGE SCALE GENOMIC DNA]</scope>
    <source>
        <strain evidence="6 7">CECT 8654</strain>
    </source>
</reference>
<organism evidence="6 7">
    <name type="scientific">Litorivivens lipolytica</name>
    <dbReference type="NCBI Taxonomy" id="1524264"/>
    <lineage>
        <taxon>Bacteria</taxon>
        <taxon>Pseudomonadati</taxon>
        <taxon>Pseudomonadota</taxon>
        <taxon>Gammaproteobacteria</taxon>
        <taxon>Litorivivens</taxon>
    </lineage>
</organism>
<evidence type="ECO:0000256" key="2">
    <source>
        <dbReference type="ARBA" id="ARBA00022989"/>
    </source>
</evidence>
<dbReference type="InterPro" id="IPR036259">
    <property type="entry name" value="MFS_trans_sf"/>
</dbReference>
<feature type="transmembrane region" description="Helical" evidence="4">
    <location>
        <begin position="21"/>
        <end position="40"/>
    </location>
</feature>
<dbReference type="PANTHER" id="PTHR23524:SF1">
    <property type="entry name" value="MRH DOMAIN-CONTAINING PROTEIN-RELATED"/>
    <property type="match status" value="1"/>
</dbReference>
<dbReference type="SUPFAM" id="SSF103473">
    <property type="entry name" value="MFS general substrate transporter"/>
    <property type="match status" value="1"/>
</dbReference>
<feature type="transmembrane region" description="Helical" evidence="4">
    <location>
        <begin position="60"/>
        <end position="81"/>
    </location>
</feature>
<dbReference type="Proteomes" id="UP000537130">
    <property type="component" value="Unassembled WGS sequence"/>
</dbReference>
<dbReference type="InterPro" id="IPR011701">
    <property type="entry name" value="MFS"/>
</dbReference>
<feature type="transmembrane region" description="Helical" evidence="4">
    <location>
        <begin position="312"/>
        <end position="332"/>
    </location>
</feature>
<keyword evidence="1 4" id="KW-0812">Transmembrane</keyword>
<dbReference type="AlphaFoldDB" id="A0A7W4W5U1"/>
<dbReference type="PROSITE" id="PS50850">
    <property type="entry name" value="MFS"/>
    <property type="match status" value="1"/>
</dbReference>
<evidence type="ECO:0000259" key="5">
    <source>
        <dbReference type="PROSITE" id="PS50850"/>
    </source>
</evidence>
<dbReference type="GO" id="GO:0022857">
    <property type="term" value="F:transmembrane transporter activity"/>
    <property type="evidence" value="ECO:0007669"/>
    <property type="project" value="InterPro"/>
</dbReference>
<gene>
    <name evidence="6" type="ORF">FHR99_002246</name>
</gene>
<feature type="transmembrane region" description="Helical" evidence="4">
    <location>
        <begin position="374"/>
        <end position="394"/>
    </location>
</feature>
<evidence type="ECO:0000313" key="7">
    <source>
        <dbReference type="Proteomes" id="UP000537130"/>
    </source>
</evidence>
<feature type="transmembrane region" description="Helical" evidence="4">
    <location>
        <begin position="93"/>
        <end position="111"/>
    </location>
</feature>
<evidence type="ECO:0000256" key="4">
    <source>
        <dbReference type="SAM" id="Phobius"/>
    </source>
</evidence>
<feature type="transmembrane region" description="Helical" evidence="4">
    <location>
        <begin position="286"/>
        <end position="305"/>
    </location>
</feature>
<proteinExistence type="predicted"/>
<dbReference type="Pfam" id="PF07690">
    <property type="entry name" value="MFS_1"/>
    <property type="match status" value="1"/>
</dbReference>
<dbReference type="RefSeq" id="WP_246386754.1">
    <property type="nucleotide sequence ID" value="NZ_JACHWY010000002.1"/>
</dbReference>
<dbReference type="PANTHER" id="PTHR23524">
    <property type="entry name" value="TRANSPORTER, PUTATIVE (AFU_ORTHOLOGUE AFUA_8G04850)-RELATED"/>
    <property type="match status" value="1"/>
</dbReference>
<evidence type="ECO:0000256" key="3">
    <source>
        <dbReference type="ARBA" id="ARBA00023136"/>
    </source>
</evidence>
<name>A0A7W4W5U1_9GAMM</name>
<evidence type="ECO:0000313" key="6">
    <source>
        <dbReference type="EMBL" id="MBB3047980.1"/>
    </source>
</evidence>
<feature type="transmembrane region" description="Helical" evidence="4">
    <location>
        <begin position="239"/>
        <end position="266"/>
    </location>
</feature>
<keyword evidence="7" id="KW-1185">Reference proteome</keyword>
<accession>A0A7W4W5U1</accession>
<dbReference type="InterPro" id="IPR020846">
    <property type="entry name" value="MFS_dom"/>
</dbReference>
<sequence>MTTPVANRLLGVQLLPGVQRSHMSTFYVACMAGILLSTFMPQMQPFLLSEFLNIPQEQQGVVSGNIAFWGEIAIILAVGVWGSLSDKIGRRPVMAMSFAIMAVAVALYPFARSYGELLVYRVLFGVGVAAFSCMIFAIMADYTEDSSRGKATGFLGMANGIGALITVFLLLRLPSVFQAQGMDSQTAGLATYAIVTALAGIFALWMWLGLKKTPQKVSTENESFWEITRKGFLAAKDPGIALSYGAAFVSRGNLAIVGTFFTLWIANYGTSEMGLSRADALARAGMIVGIAQTMTLLSAPFFGILSDKMNRVSAVALALFISFLGYGGTYFVTDPFSGAMIVCAILIGMGEVACIITSGVLLSQQAPVAIRGAVNGFFNLCGAIGILVAAKVGGQLFDSWRESGPFVFFGLIAFGVMIWALLVRNKVVAPVDNT</sequence>
<feature type="transmembrane region" description="Helical" evidence="4">
    <location>
        <begin position="338"/>
        <end position="362"/>
    </location>
</feature>
<protein>
    <submittedName>
        <fullName evidence="6">MFS family permease</fullName>
    </submittedName>
</protein>
<keyword evidence="2 4" id="KW-1133">Transmembrane helix</keyword>
<dbReference type="Gene3D" id="1.20.1250.20">
    <property type="entry name" value="MFS general substrate transporter like domains"/>
    <property type="match status" value="1"/>
</dbReference>
<comment type="caution">
    <text evidence="6">The sequence shown here is derived from an EMBL/GenBank/DDBJ whole genome shotgun (WGS) entry which is preliminary data.</text>
</comment>
<feature type="transmembrane region" description="Helical" evidence="4">
    <location>
        <begin position="191"/>
        <end position="210"/>
    </location>
</feature>
<evidence type="ECO:0000256" key="1">
    <source>
        <dbReference type="ARBA" id="ARBA00022692"/>
    </source>
</evidence>